<dbReference type="SUPFAM" id="SSF52540">
    <property type="entry name" value="P-loop containing nucleoside triphosphate hydrolases"/>
    <property type="match status" value="1"/>
</dbReference>
<dbReference type="InterPro" id="IPR017871">
    <property type="entry name" value="ABC_transporter-like_CS"/>
</dbReference>
<keyword evidence="4" id="KW-0813">Transport</keyword>
<dbReference type="Pfam" id="PF00005">
    <property type="entry name" value="ABC_tran"/>
    <property type="match status" value="1"/>
</dbReference>
<organism evidence="8 9">
    <name type="scientific">Sorangium cellulosum</name>
    <name type="common">Polyangium cellulosum</name>
    <dbReference type="NCBI Taxonomy" id="56"/>
    <lineage>
        <taxon>Bacteria</taxon>
        <taxon>Pseudomonadati</taxon>
        <taxon>Myxococcota</taxon>
        <taxon>Polyangia</taxon>
        <taxon>Polyangiales</taxon>
        <taxon>Polyangiaceae</taxon>
        <taxon>Sorangium</taxon>
    </lineage>
</organism>
<evidence type="ECO:0000256" key="5">
    <source>
        <dbReference type="ARBA" id="ARBA00022741"/>
    </source>
</evidence>
<evidence type="ECO:0000256" key="1">
    <source>
        <dbReference type="ARBA" id="ARBA00002579"/>
    </source>
</evidence>
<dbReference type="GO" id="GO:0016887">
    <property type="term" value="F:ATP hydrolysis activity"/>
    <property type="evidence" value="ECO:0007669"/>
    <property type="project" value="InterPro"/>
</dbReference>
<reference evidence="8 9" key="1">
    <citation type="submission" date="2015-09" db="EMBL/GenBank/DDBJ databases">
        <title>Sorangium comparison.</title>
        <authorList>
            <person name="Zaburannyi N."/>
            <person name="Bunk B."/>
            <person name="Overmann J."/>
            <person name="Mueller R."/>
        </authorList>
    </citation>
    <scope>NUCLEOTIDE SEQUENCE [LARGE SCALE GENOMIC DNA]</scope>
    <source>
        <strain evidence="8 9">So ce26</strain>
    </source>
</reference>
<keyword evidence="8" id="KW-0132">Cell division</keyword>
<dbReference type="GO" id="GO:0022857">
    <property type="term" value="F:transmembrane transporter activity"/>
    <property type="evidence" value="ECO:0007669"/>
    <property type="project" value="TreeGrafter"/>
</dbReference>
<evidence type="ECO:0000313" key="8">
    <source>
        <dbReference type="EMBL" id="AUX47905.1"/>
    </source>
</evidence>
<proteinExistence type="inferred from homology"/>
<dbReference type="OrthoDB" id="9809450at2"/>
<dbReference type="InterPro" id="IPR027417">
    <property type="entry name" value="P-loop_NTPase"/>
</dbReference>
<evidence type="ECO:0000256" key="4">
    <source>
        <dbReference type="ARBA" id="ARBA00022448"/>
    </source>
</evidence>
<dbReference type="InterPro" id="IPR017911">
    <property type="entry name" value="MacB-like_ATP-bd"/>
</dbReference>
<dbReference type="SMART" id="SM00382">
    <property type="entry name" value="AAA"/>
    <property type="match status" value="1"/>
</dbReference>
<dbReference type="GO" id="GO:0051301">
    <property type="term" value="P:cell division"/>
    <property type="evidence" value="ECO:0007669"/>
    <property type="project" value="UniProtKB-KW"/>
</dbReference>
<comment type="similarity">
    <text evidence="2">Belongs to the ABC transporter superfamily.</text>
</comment>
<dbReference type="InterPro" id="IPR003593">
    <property type="entry name" value="AAA+_ATPase"/>
</dbReference>
<dbReference type="FunFam" id="3.40.50.300:FF:000056">
    <property type="entry name" value="Cell division ATP-binding protein FtsE"/>
    <property type="match status" value="1"/>
</dbReference>
<dbReference type="EMBL" id="CP012673">
    <property type="protein sequence ID" value="AUX47905.1"/>
    <property type="molecule type" value="Genomic_DNA"/>
</dbReference>
<dbReference type="GO" id="GO:0005524">
    <property type="term" value="F:ATP binding"/>
    <property type="evidence" value="ECO:0007669"/>
    <property type="project" value="UniProtKB-KW"/>
</dbReference>
<evidence type="ECO:0000256" key="6">
    <source>
        <dbReference type="ARBA" id="ARBA00022840"/>
    </source>
</evidence>
<evidence type="ECO:0000259" key="7">
    <source>
        <dbReference type="PROSITE" id="PS50893"/>
    </source>
</evidence>
<dbReference type="GO" id="GO:0005886">
    <property type="term" value="C:plasma membrane"/>
    <property type="evidence" value="ECO:0007669"/>
    <property type="project" value="UniProtKB-ARBA"/>
</dbReference>
<evidence type="ECO:0000313" key="9">
    <source>
        <dbReference type="Proteomes" id="UP000238348"/>
    </source>
</evidence>
<evidence type="ECO:0000256" key="2">
    <source>
        <dbReference type="ARBA" id="ARBA00005417"/>
    </source>
</evidence>
<dbReference type="InterPro" id="IPR003439">
    <property type="entry name" value="ABC_transporter-like_ATP-bd"/>
</dbReference>
<sequence length="277" mass="30085">MAAPPPQGTFRPALRPGHRYDASAARRPILVFEDVYKSYRADQPVLRGMSLSIERGEFVFITGPSGSGKSTLLRLVHRTERVDDGRILFLGRDIARLTDTSIPALRRNIGFVFQDFKLVPSWTVFDNVAIALEVLGLPSRLLRTRVGEALERVGLSGRGGDRAQVLSGGEQQRVAIARAIVGEPALILADEPTGNLDPQLAIDLLGLFEDIHETGTTVLFATHDRTLLDVRPRRVVVLDDGKATDVPHGLGCGPLDDEGDVHVDLDDDMDSGVRGAA</sequence>
<dbReference type="PANTHER" id="PTHR24220:SF470">
    <property type="entry name" value="CELL DIVISION ATP-BINDING PROTEIN FTSE"/>
    <property type="match status" value="1"/>
</dbReference>
<keyword evidence="8" id="KW-0131">Cell cycle</keyword>
<comment type="function">
    <text evidence="1">Part of the ABC transporter FtsEX involved in cellular division. Important for assembly or stability of the septal ring.</text>
</comment>
<feature type="domain" description="ABC transporter" evidence="7">
    <location>
        <begin position="30"/>
        <end position="265"/>
    </location>
</feature>
<dbReference type="CDD" id="cd03255">
    <property type="entry name" value="ABC_MJ0796_LolCDE_FtsE"/>
    <property type="match status" value="1"/>
</dbReference>
<dbReference type="InterPro" id="IPR015854">
    <property type="entry name" value="ABC_transpr_LolD-like"/>
</dbReference>
<accession>A0A2L0F8J4</accession>
<dbReference type="PANTHER" id="PTHR24220">
    <property type="entry name" value="IMPORT ATP-BINDING PROTEIN"/>
    <property type="match status" value="1"/>
</dbReference>
<gene>
    <name evidence="8" type="primary">ftsE</name>
    <name evidence="8" type="ORF">SOCE26_094310</name>
</gene>
<dbReference type="RefSeq" id="WP_104985835.1">
    <property type="nucleotide sequence ID" value="NZ_CP012673.1"/>
</dbReference>
<keyword evidence="6" id="KW-0067">ATP-binding</keyword>
<dbReference type="Proteomes" id="UP000238348">
    <property type="component" value="Chromosome"/>
</dbReference>
<dbReference type="PROSITE" id="PS50893">
    <property type="entry name" value="ABC_TRANSPORTER_2"/>
    <property type="match status" value="1"/>
</dbReference>
<dbReference type="AlphaFoldDB" id="A0A2L0F8J4"/>
<evidence type="ECO:0000256" key="3">
    <source>
        <dbReference type="ARBA" id="ARBA00020019"/>
    </source>
</evidence>
<keyword evidence="5" id="KW-0547">Nucleotide-binding</keyword>
<protein>
    <recommendedName>
        <fullName evidence="3">Cell division ATP-binding protein FtsE</fullName>
    </recommendedName>
</protein>
<name>A0A2L0F8J4_SORCE</name>
<dbReference type="Gene3D" id="3.40.50.300">
    <property type="entry name" value="P-loop containing nucleotide triphosphate hydrolases"/>
    <property type="match status" value="1"/>
</dbReference>
<dbReference type="PROSITE" id="PS00211">
    <property type="entry name" value="ABC_TRANSPORTER_1"/>
    <property type="match status" value="1"/>
</dbReference>